<dbReference type="KEGG" id="jas:FJQ89_09490"/>
<keyword evidence="1" id="KW-0732">Signal</keyword>
<dbReference type="AlphaFoldDB" id="A0A4Y6RCJ6"/>
<evidence type="ECO:0000256" key="1">
    <source>
        <dbReference type="SAM" id="SignalP"/>
    </source>
</evidence>
<reference evidence="2 3" key="1">
    <citation type="submission" date="2019-06" db="EMBL/GenBank/DDBJ databases">
        <title>Complete genome sequence of Janthinobacterium sp. SNU WT3 isolated from diseased rainbow trout.</title>
        <authorList>
            <person name="Oh W.T."/>
            <person name="Park S.C."/>
        </authorList>
    </citation>
    <scope>NUCLEOTIDE SEQUENCE [LARGE SCALE GENOMIC DNA]</scope>
    <source>
        <strain evidence="2 3">SNU WT3</strain>
    </source>
</reference>
<feature type="chain" id="PRO_5021468904" description="Lipoprotein" evidence="1">
    <location>
        <begin position="19"/>
        <end position="79"/>
    </location>
</feature>
<sequence>MKKILLSLFALSLLSACASSPMPAGTPGNQVAYEDSEAVTGSNIKKRLRKGHDVMSVVSKDEVDDFRQQMPAQPAAKGF</sequence>
<gene>
    <name evidence="2" type="ORF">FJQ89_09490</name>
</gene>
<dbReference type="RefSeq" id="WP_141170005.1">
    <property type="nucleotide sequence ID" value="NZ_CP041185.1"/>
</dbReference>
<dbReference type="Proteomes" id="UP000316665">
    <property type="component" value="Chromosome"/>
</dbReference>
<evidence type="ECO:0008006" key="4">
    <source>
        <dbReference type="Google" id="ProtNLM"/>
    </source>
</evidence>
<dbReference type="PROSITE" id="PS51257">
    <property type="entry name" value="PROKAR_LIPOPROTEIN"/>
    <property type="match status" value="1"/>
</dbReference>
<feature type="signal peptide" evidence="1">
    <location>
        <begin position="1"/>
        <end position="18"/>
    </location>
</feature>
<organism evidence="2 3">
    <name type="scientific">Janthinobacterium tructae</name>
    <dbReference type="NCBI Taxonomy" id="2590869"/>
    <lineage>
        <taxon>Bacteria</taxon>
        <taxon>Pseudomonadati</taxon>
        <taxon>Pseudomonadota</taxon>
        <taxon>Betaproteobacteria</taxon>
        <taxon>Burkholderiales</taxon>
        <taxon>Oxalobacteraceae</taxon>
        <taxon>Janthinobacterium</taxon>
    </lineage>
</organism>
<evidence type="ECO:0000313" key="2">
    <source>
        <dbReference type="EMBL" id="QDG70619.1"/>
    </source>
</evidence>
<dbReference type="EMBL" id="CP041185">
    <property type="protein sequence ID" value="QDG70619.1"/>
    <property type="molecule type" value="Genomic_DNA"/>
</dbReference>
<accession>A0A4Y6RCJ6</accession>
<evidence type="ECO:0000313" key="3">
    <source>
        <dbReference type="Proteomes" id="UP000316665"/>
    </source>
</evidence>
<keyword evidence="3" id="KW-1185">Reference proteome</keyword>
<protein>
    <recommendedName>
        <fullName evidence="4">Lipoprotein</fullName>
    </recommendedName>
</protein>
<proteinExistence type="predicted"/>
<name>A0A4Y6RCJ6_9BURK</name>